<dbReference type="GO" id="GO:0005507">
    <property type="term" value="F:copper ion binding"/>
    <property type="evidence" value="ECO:0007669"/>
    <property type="project" value="InterPro"/>
</dbReference>
<dbReference type="Proteomes" id="UP000234271">
    <property type="component" value="Chromosome"/>
</dbReference>
<dbReference type="Pfam" id="PF07732">
    <property type="entry name" value="Cu-oxidase_3"/>
    <property type="match status" value="1"/>
</dbReference>
<dbReference type="InterPro" id="IPR001117">
    <property type="entry name" value="Cu-oxidase_2nd"/>
</dbReference>
<protein>
    <submittedName>
        <fullName evidence="9">Copper resistance system multicopper oxidase</fullName>
    </submittedName>
</protein>
<dbReference type="PROSITE" id="PS00079">
    <property type="entry name" value="MULTICOPPER_OXIDASE1"/>
    <property type="match status" value="1"/>
</dbReference>
<dbReference type="CDD" id="cd13848">
    <property type="entry name" value="CuRO_1_CopA"/>
    <property type="match status" value="1"/>
</dbReference>
<feature type="domain" description="Plastocyanin-like" evidence="8">
    <location>
        <begin position="35"/>
        <end position="144"/>
    </location>
</feature>
<dbReference type="InterPro" id="IPR034279">
    <property type="entry name" value="CuRO_3_CopA"/>
</dbReference>
<dbReference type="RefSeq" id="WP_062149882.1">
    <property type="nucleotide sequence ID" value="NZ_CP012373.2"/>
</dbReference>
<feature type="domain" description="Plastocyanin-like" evidence="6">
    <location>
        <begin position="186"/>
        <end position="313"/>
    </location>
</feature>
<evidence type="ECO:0000259" key="7">
    <source>
        <dbReference type="Pfam" id="PF07731"/>
    </source>
</evidence>
<dbReference type="PANTHER" id="PTHR11709">
    <property type="entry name" value="MULTI-COPPER OXIDASE"/>
    <property type="match status" value="1"/>
</dbReference>
<dbReference type="GO" id="GO:0042597">
    <property type="term" value="C:periplasmic space"/>
    <property type="evidence" value="ECO:0007669"/>
    <property type="project" value="InterPro"/>
</dbReference>
<keyword evidence="5" id="KW-0732">Signal</keyword>
<feature type="chain" id="PRO_5024984014" evidence="5">
    <location>
        <begin position="23"/>
        <end position="675"/>
    </location>
</feature>
<dbReference type="PROSITE" id="PS00080">
    <property type="entry name" value="MULTICOPPER_OXIDASE2"/>
    <property type="match status" value="1"/>
</dbReference>
<gene>
    <name evidence="9" type="ORF">BLE401_01035</name>
</gene>
<feature type="domain" description="Plastocyanin-like" evidence="7">
    <location>
        <begin position="437"/>
        <end position="555"/>
    </location>
</feature>
<keyword evidence="3" id="KW-0186">Copper</keyword>
<evidence type="ECO:0000259" key="6">
    <source>
        <dbReference type="Pfam" id="PF00394"/>
    </source>
</evidence>
<dbReference type="InterPro" id="IPR033138">
    <property type="entry name" value="Cu_oxidase_CS"/>
</dbReference>
<evidence type="ECO:0000313" key="9">
    <source>
        <dbReference type="EMBL" id="QGX04053.1"/>
    </source>
</evidence>
<dbReference type="CDD" id="cd13896">
    <property type="entry name" value="CuRO_3_CopA"/>
    <property type="match status" value="1"/>
</dbReference>
<dbReference type="EMBL" id="CP018889">
    <property type="protein sequence ID" value="QGX04053.1"/>
    <property type="molecule type" value="Genomic_DNA"/>
</dbReference>
<dbReference type="AlphaFoldDB" id="A0A650GD36"/>
<reference evidence="10" key="1">
    <citation type="submission" date="2016-12" db="EMBL/GenBank/DDBJ databases">
        <title>Complete Genome Sequence of Beggiatoa leptomitiformis D-401.</title>
        <authorList>
            <person name="Fomenkov A."/>
            <person name="Vincze T."/>
            <person name="Grabovich M."/>
            <person name="Anton B.P."/>
            <person name="Dubinina G."/>
            <person name="Orlova M."/>
            <person name="Belousova E."/>
            <person name="Roberts R.J."/>
        </authorList>
    </citation>
    <scope>NUCLEOTIDE SEQUENCE [LARGE SCALE GENOMIC DNA]</scope>
    <source>
        <strain evidence="10">D-401</strain>
    </source>
</reference>
<dbReference type="InterPro" id="IPR011707">
    <property type="entry name" value="Cu-oxidase-like_N"/>
</dbReference>
<organism evidence="9 10">
    <name type="scientific">Beggiatoa leptomitoformis</name>
    <dbReference type="NCBI Taxonomy" id="288004"/>
    <lineage>
        <taxon>Bacteria</taxon>
        <taxon>Pseudomonadati</taxon>
        <taxon>Pseudomonadota</taxon>
        <taxon>Gammaproteobacteria</taxon>
        <taxon>Thiotrichales</taxon>
        <taxon>Thiotrichaceae</taxon>
        <taxon>Beggiatoa</taxon>
    </lineage>
</organism>
<feature type="compositionally biased region" description="Basic and acidic residues" evidence="4">
    <location>
        <begin position="654"/>
        <end position="675"/>
    </location>
</feature>
<keyword evidence="1" id="KW-0479">Metal-binding</keyword>
<dbReference type="GO" id="GO:0016491">
    <property type="term" value="F:oxidoreductase activity"/>
    <property type="evidence" value="ECO:0007669"/>
    <property type="project" value="UniProtKB-KW"/>
</dbReference>
<keyword evidence="10" id="KW-1185">Reference proteome</keyword>
<sequence length="675" mass="75221">MKKLLLMAMLTSLCLFTPFAIANTTEYTLSIARLPVNFTGNTVDKITINGSIPGPTLHFTEGDDAVIHVTNKMQEETSVHWHGLLLPGAMDGVPGLNGFSGIKPNETFTYRFKIRQSGTYWYHSHSMGQEQDGHYGAIVISPKEAEPIQADRDYVVMFSDYSDEESSSILANLKMSSDYYQYARRTVGDFWADASKQGASKAFNEAKMWAEMRMLPTDLSDVSGYMFLVNGKNIEQNWTGLFKAGERVRLRFINASAMSFYDVRIPHLTMTVVAADGQPVEPVTVNEFRFGIAETYDVIVSPTEDIAYTIVAEALDRTGFALGTLAPREGMRGETPTHRPRALLTMADMGMSHGESSAHEGHQTNSTTSTEDHAGMAMDHAAMGHSMPMDGMSMDSATDYETGVKGSGWAQAGTPEGDKALSYKDLRYLGTQTDTRSPEREIEVRLGGNMERYIWTMNGKKYEKAEPIQLAYGERVRLKFINDTMMAHPMHLHGMFVQLENGQPAEKLPNKHTVIVAPGDSYSVLLTADEAGEWAFHCHLLYHMATGMMNEIVVAKLDPSNVPPMHHNMSNMEHADHEMKSTSAPMQHDMSNMEHADHEMKSTSAPMQHDMSNMEHADHEMKSTSAPMQHDMSNMEHADHEMKSTSAPMQHDMSNMEHAQDKSTKPTTKAEKHAH</sequence>
<evidence type="ECO:0000256" key="5">
    <source>
        <dbReference type="SAM" id="SignalP"/>
    </source>
</evidence>
<evidence type="ECO:0000256" key="3">
    <source>
        <dbReference type="ARBA" id="ARBA00023008"/>
    </source>
</evidence>
<keyword evidence="2" id="KW-0560">Oxidoreductase</keyword>
<evidence type="ECO:0000256" key="4">
    <source>
        <dbReference type="SAM" id="MobiDB-lite"/>
    </source>
</evidence>
<dbReference type="KEGG" id="blep:AL038_04960"/>
<evidence type="ECO:0000313" key="10">
    <source>
        <dbReference type="Proteomes" id="UP000234271"/>
    </source>
</evidence>
<dbReference type="InterPro" id="IPR006376">
    <property type="entry name" value="Cu-R_CopA"/>
</dbReference>
<dbReference type="InterPro" id="IPR034282">
    <property type="entry name" value="CuRO_2_CopA"/>
</dbReference>
<feature type="signal peptide" evidence="5">
    <location>
        <begin position="1"/>
        <end position="22"/>
    </location>
</feature>
<evidence type="ECO:0000259" key="8">
    <source>
        <dbReference type="Pfam" id="PF07732"/>
    </source>
</evidence>
<proteinExistence type="predicted"/>
<dbReference type="OrthoDB" id="9757546at2"/>
<evidence type="ECO:0000256" key="1">
    <source>
        <dbReference type="ARBA" id="ARBA00022723"/>
    </source>
</evidence>
<dbReference type="NCBIfam" id="TIGR01480">
    <property type="entry name" value="copper_res_A"/>
    <property type="match status" value="1"/>
</dbReference>
<accession>A0A650GD36</accession>
<dbReference type="InterPro" id="IPR008972">
    <property type="entry name" value="Cupredoxin"/>
</dbReference>
<name>A0A650GD36_9GAMM</name>
<evidence type="ECO:0000256" key="2">
    <source>
        <dbReference type="ARBA" id="ARBA00023002"/>
    </source>
</evidence>
<feature type="region of interest" description="Disordered" evidence="4">
    <location>
        <begin position="653"/>
        <end position="675"/>
    </location>
</feature>
<dbReference type="Pfam" id="PF00394">
    <property type="entry name" value="Cu-oxidase"/>
    <property type="match status" value="1"/>
</dbReference>
<dbReference type="Pfam" id="PF07731">
    <property type="entry name" value="Cu-oxidase_2"/>
    <property type="match status" value="1"/>
</dbReference>
<feature type="region of interest" description="Disordered" evidence="4">
    <location>
        <begin position="352"/>
        <end position="372"/>
    </location>
</feature>
<dbReference type="InterPro" id="IPR034284">
    <property type="entry name" value="CuRO_1_CopA"/>
</dbReference>
<dbReference type="PANTHER" id="PTHR11709:SF394">
    <property type="entry name" value="FI03373P-RELATED"/>
    <property type="match status" value="1"/>
</dbReference>
<dbReference type="InterPro" id="IPR011706">
    <property type="entry name" value="Cu-oxidase_C"/>
</dbReference>
<dbReference type="SUPFAM" id="SSF49503">
    <property type="entry name" value="Cupredoxins"/>
    <property type="match status" value="3"/>
</dbReference>
<dbReference type="CDD" id="cd13874">
    <property type="entry name" value="CuRO_2_CopA"/>
    <property type="match status" value="1"/>
</dbReference>
<dbReference type="InterPro" id="IPR002355">
    <property type="entry name" value="Cu_oxidase_Cu_BS"/>
</dbReference>
<dbReference type="InterPro" id="IPR045087">
    <property type="entry name" value="Cu-oxidase_fam"/>
</dbReference>
<dbReference type="Gene3D" id="2.60.40.420">
    <property type="entry name" value="Cupredoxins - blue copper proteins"/>
    <property type="match status" value="3"/>
</dbReference>